<protein>
    <submittedName>
        <fullName evidence="1">Uncharacterized protein</fullName>
    </submittedName>
</protein>
<comment type="caution">
    <text evidence="1">The sequence shown here is derived from an EMBL/GenBank/DDBJ whole genome shotgun (WGS) entry which is preliminary data.</text>
</comment>
<dbReference type="Proteomes" id="UP000324222">
    <property type="component" value="Unassembled WGS sequence"/>
</dbReference>
<gene>
    <name evidence="1" type="ORF">E2C01_086748</name>
</gene>
<organism evidence="1 2">
    <name type="scientific">Portunus trituberculatus</name>
    <name type="common">Swimming crab</name>
    <name type="synonym">Neptunus trituberculatus</name>
    <dbReference type="NCBI Taxonomy" id="210409"/>
    <lineage>
        <taxon>Eukaryota</taxon>
        <taxon>Metazoa</taxon>
        <taxon>Ecdysozoa</taxon>
        <taxon>Arthropoda</taxon>
        <taxon>Crustacea</taxon>
        <taxon>Multicrustacea</taxon>
        <taxon>Malacostraca</taxon>
        <taxon>Eumalacostraca</taxon>
        <taxon>Eucarida</taxon>
        <taxon>Decapoda</taxon>
        <taxon>Pleocyemata</taxon>
        <taxon>Brachyura</taxon>
        <taxon>Eubrachyura</taxon>
        <taxon>Portunoidea</taxon>
        <taxon>Portunidae</taxon>
        <taxon>Portuninae</taxon>
        <taxon>Portunus</taxon>
    </lineage>
</organism>
<evidence type="ECO:0000313" key="2">
    <source>
        <dbReference type="Proteomes" id="UP000324222"/>
    </source>
</evidence>
<sequence>MRVNERRCGESRSFMTGVLKLRFANSQRFTKRFLGRITEPTREEGSDVQKVKEKSGKCDLGQPELNTHSLFPLRLYKQL</sequence>
<keyword evidence="2" id="KW-1185">Reference proteome</keyword>
<evidence type="ECO:0000313" key="1">
    <source>
        <dbReference type="EMBL" id="MPC91693.1"/>
    </source>
</evidence>
<dbReference type="EMBL" id="VSRR010088680">
    <property type="protein sequence ID" value="MPC91693.1"/>
    <property type="molecule type" value="Genomic_DNA"/>
</dbReference>
<proteinExistence type="predicted"/>
<name>A0A5B7JBD4_PORTR</name>
<dbReference type="AlphaFoldDB" id="A0A5B7JBD4"/>
<accession>A0A5B7JBD4</accession>
<reference evidence="1 2" key="1">
    <citation type="submission" date="2019-05" db="EMBL/GenBank/DDBJ databases">
        <title>Another draft genome of Portunus trituberculatus and its Hox gene families provides insights of decapod evolution.</title>
        <authorList>
            <person name="Jeong J.-H."/>
            <person name="Song I."/>
            <person name="Kim S."/>
            <person name="Choi T."/>
            <person name="Kim D."/>
            <person name="Ryu S."/>
            <person name="Kim W."/>
        </authorList>
    </citation>
    <scope>NUCLEOTIDE SEQUENCE [LARGE SCALE GENOMIC DNA]</scope>
    <source>
        <tissue evidence="1">Muscle</tissue>
    </source>
</reference>